<keyword evidence="1" id="KW-0436">Ligase</keyword>
<dbReference type="Proteomes" id="UP001056978">
    <property type="component" value="Chromosome 13"/>
</dbReference>
<organism evidence="1 2">
    <name type="scientific">Plasmodium brasilianum</name>
    <dbReference type="NCBI Taxonomy" id="5824"/>
    <lineage>
        <taxon>Eukaryota</taxon>
        <taxon>Sar</taxon>
        <taxon>Alveolata</taxon>
        <taxon>Apicomplexa</taxon>
        <taxon>Aconoidasida</taxon>
        <taxon>Haemosporida</taxon>
        <taxon>Plasmodiidae</taxon>
        <taxon>Plasmodium</taxon>
        <taxon>Plasmodium (Plasmodium)</taxon>
    </lineage>
</organism>
<accession>A0ACB9Y547</accession>
<sequence length="516" mass="58445">MISVKSKTKFMMDLRRYISYSIWNLGSKLSSNKRNHFSFFFLDKKYLSIHEYLSIDLLRFHNIPCPQGYPAKTPEEAEEKALELQNACGDIDIVVKAQILSGGRGVGYFKENNFQGGVHICRNSTEVKEISSKMLNNTLVTKQTGDEGKKCNTVFICERFYIRKERYVAFTLDRTSNSIMLLGSKVGGSSIEEINKKDKNAIYKMSIDIKNGLTNGQSREFCEKIGFKNIELNIVTDMVINLYKIFKQYDCTLLEINPLSETNDGRVLCCDAKLNFDDNAEYRQKEIFQKRDLSQEDSIEIQARKHNLNYVSLNGNIACMVNGAGLAMATLDLIVLHNGSPSNFLDVGGSATEEEISEALKIINNNEKAKVCFINILGGIMRCDIIAKGIINAMKQVEYKKPLIIRLEGTNEQEAEKLIKESNLSCILCQDMNAAAEKSVAMANIIEIANRSNINAFNVDSLPLTPCSIDSNVHYKLHNKHGEKNCNRYLNSMYNWGSRINNWGNRINNWGNRKNN</sequence>
<evidence type="ECO:0000313" key="1">
    <source>
        <dbReference type="EMBL" id="KAI4835707.1"/>
    </source>
</evidence>
<dbReference type="EMBL" id="CM043781">
    <property type="protein sequence ID" value="KAI4835707.1"/>
    <property type="molecule type" value="Genomic_DNA"/>
</dbReference>
<name>A0ACB9Y547_PLABR</name>
<evidence type="ECO:0000313" key="2">
    <source>
        <dbReference type="Proteomes" id="UP001056978"/>
    </source>
</evidence>
<comment type="caution">
    <text evidence="1">The sequence shown here is derived from an EMBL/GenBank/DDBJ whole genome shotgun (WGS) entry which is preliminary data.</text>
</comment>
<reference evidence="1" key="1">
    <citation type="submission" date="2022-06" db="EMBL/GenBank/DDBJ databases">
        <title>The First Complete Genome of the Simian Malaria Parasite Plasmodium brasilianum.</title>
        <authorList>
            <person name="Bajic M."/>
            <person name="Ravishankar S."/>
        </authorList>
    </citation>
    <scope>NUCLEOTIDE SEQUENCE</scope>
    <source>
        <strain evidence="1">Bolivian I</strain>
    </source>
</reference>
<protein>
    <submittedName>
        <fullName evidence="1">Succinate--CoA ligase [ADP-forming] subunit beta</fullName>
    </submittedName>
</protein>
<proteinExistence type="predicted"/>
<gene>
    <name evidence="1" type="ORF">MKS88_004922</name>
</gene>
<keyword evidence="2" id="KW-1185">Reference proteome</keyword>